<feature type="compositionally biased region" description="Polar residues" evidence="9">
    <location>
        <begin position="595"/>
        <end position="614"/>
    </location>
</feature>
<dbReference type="PROSITE" id="PS50001">
    <property type="entry name" value="SH2"/>
    <property type="match status" value="1"/>
</dbReference>
<dbReference type="Gene3D" id="3.90.190.10">
    <property type="entry name" value="Protein tyrosine phosphatase superfamily"/>
    <property type="match status" value="1"/>
</dbReference>
<dbReference type="Gene3D" id="3.30.505.10">
    <property type="entry name" value="SH2 domain"/>
    <property type="match status" value="1"/>
</dbReference>
<dbReference type="CDD" id="cd09927">
    <property type="entry name" value="SH2_Tensin_like"/>
    <property type="match status" value="1"/>
</dbReference>
<dbReference type="OMA" id="IVQREEM"/>
<dbReference type="InterPro" id="IPR014020">
    <property type="entry name" value="Tensin_C2-dom"/>
</dbReference>
<keyword evidence="6" id="KW-0965">Cell junction</keyword>
<dbReference type="SUPFAM" id="SSF55550">
    <property type="entry name" value="SH2 domain"/>
    <property type="match status" value="1"/>
</dbReference>
<dbReference type="InParanoid" id="A0A672QAV2"/>
<feature type="compositionally biased region" description="Low complexity" evidence="9">
    <location>
        <begin position="689"/>
        <end position="708"/>
    </location>
</feature>
<dbReference type="Ensembl" id="ENSSGRT00000077646.1">
    <property type="protein sequence ID" value="ENSSGRP00000072904.1"/>
    <property type="gene ID" value="ENSSGRG00000037143.1"/>
</dbReference>
<feature type="compositionally biased region" description="Basic and acidic residues" evidence="9">
    <location>
        <begin position="485"/>
        <end position="495"/>
    </location>
</feature>
<evidence type="ECO:0008006" key="15">
    <source>
        <dbReference type="Google" id="ProtNLM"/>
    </source>
</evidence>
<keyword evidence="3" id="KW-0597">Phosphoprotein</keyword>
<dbReference type="Proteomes" id="UP000472262">
    <property type="component" value="Unassembled WGS sequence"/>
</dbReference>
<proteinExistence type="inferred from homology"/>
<organism evidence="13 14">
    <name type="scientific">Sinocyclocheilus grahami</name>
    <name type="common">Dianchi golden-line fish</name>
    <name type="synonym">Barbus grahami</name>
    <dbReference type="NCBI Taxonomy" id="75366"/>
    <lineage>
        <taxon>Eukaryota</taxon>
        <taxon>Metazoa</taxon>
        <taxon>Chordata</taxon>
        <taxon>Craniata</taxon>
        <taxon>Vertebrata</taxon>
        <taxon>Euteleostomi</taxon>
        <taxon>Actinopterygii</taxon>
        <taxon>Neopterygii</taxon>
        <taxon>Teleostei</taxon>
        <taxon>Ostariophysi</taxon>
        <taxon>Cypriniformes</taxon>
        <taxon>Cyprinidae</taxon>
        <taxon>Cyprininae</taxon>
        <taxon>Sinocyclocheilus</taxon>
    </lineage>
</organism>
<feature type="compositionally biased region" description="Polar residues" evidence="9">
    <location>
        <begin position="820"/>
        <end position="847"/>
    </location>
</feature>
<evidence type="ECO:0000259" key="11">
    <source>
        <dbReference type="PROSITE" id="PS51181"/>
    </source>
</evidence>
<dbReference type="AlphaFoldDB" id="A0A672QAV2"/>
<dbReference type="InterPro" id="IPR035892">
    <property type="entry name" value="C2_domain_sf"/>
</dbReference>
<dbReference type="FunFam" id="2.30.29.30:FF:000039">
    <property type="entry name" value="Tensin 1"/>
    <property type="match status" value="1"/>
</dbReference>
<dbReference type="Pfam" id="PF00017">
    <property type="entry name" value="SH2"/>
    <property type="match status" value="1"/>
</dbReference>
<evidence type="ECO:0000256" key="5">
    <source>
        <dbReference type="ARBA" id="ARBA00022912"/>
    </source>
</evidence>
<dbReference type="InterPro" id="IPR011993">
    <property type="entry name" value="PH-like_dom_sf"/>
</dbReference>
<feature type="compositionally biased region" description="Polar residues" evidence="9">
    <location>
        <begin position="419"/>
        <end position="432"/>
    </location>
</feature>
<dbReference type="SUPFAM" id="SSF50729">
    <property type="entry name" value="PH domain-like"/>
    <property type="match status" value="1"/>
</dbReference>
<dbReference type="SMART" id="SM00252">
    <property type="entry name" value="SH2"/>
    <property type="match status" value="1"/>
</dbReference>
<dbReference type="InterPro" id="IPR000980">
    <property type="entry name" value="SH2"/>
</dbReference>
<dbReference type="InterPro" id="IPR036860">
    <property type="entry name" value="SH2_dom_sf"/>
</dbReference>
<dbReference type="Pfam" id="PF10409">
    <property type="entry name" value="PTEN_C2"/>
    <property type="match status" value="1"/>
</dbReference>
<protein>
    <recommendedName>
        <fullName evidence="15">Tensin 2a</fullName>
    </recommendedName>
</protein>
<comment type="subcellular location">
    <subcellularLocation>
        <location evidence="1">Cell junction</location>
        <location evidence="1">Focal adhesion</location>
    </subcellularLocation>
</comment>
<dbReference type="FunFam" id="3.30.505.10:FF:000002">
    <property type="entry name" value="Tensin 1"/>
    <property type="match status" value="1"/>
</dbReference>
<reference evidence="13" key="2">
    <citation type="submission" date="2025-09" db="UniProtKB">
        <authorList>
            <consortium name="Ensembl"/>
        </authorList>
    </citation>
    <scope>IDENTIFICATION</scope>
</reference>
<dbReference type="Gene3D" id="2.30.29.30">
    <property type="entry name" value="Pleckstrin-homology domain (PH domain)/Phosphotyrosine-binding domain (PTB)"/>
    <property type="match status" value="1"/>
</dbReference>
<feature type="compositionally biased region" description="Low complexity" evidence="9">
    <location>
        <begin position="774"/>
        <end position="786"/>
    </location>
</feature>
<dbReference type="InterPro" id="IPR035012">
    <property type="entry name" value="Tensin-like_SH2"/>
</dbReference>
<feature type="compositionally biased region" description="Polar residues" evidence="9">
    <location>
        <begin position="624"/>
        <end position="634"/>
    </location>
</feature>
<dbReference type="CDD" id="cd01213">
    <property type="entry name" value="PTB_tensin"/>
    <property type="match status" value="1"/>
</dbReference>
<name>A0A672QAV2_SINGR</name>
<keyword evidence="14" id="KW-1185">Reference proteome</keyword>
<dbReference type="SMART" id="SM01326">
    <property type="entry name" value="PTEN_C2"/>
    <property type="match status" value="1"/>
</dbReference>
<evidence type="ECO:0000313" key="14">
    <source>
        <dbReference type="Proteomes" id="UP000472262"/>
    </source>
</evidence>
<feature type="compositionally biased region" description="Low complexity" evidence="9">
    <location>
        <begin position="656"/>
        <end position="667"/>
    </location>
</feature>
<accession>A0A672QAV2</accession>
<evidence type="ECO:0000256" key="3">
    <source>
        <dbReference type="ARBA" id="ARBA00022553"/>
    </source>
</evidence>
<evidence type="ECO:0000256" key="6">
    <source>
        <dbReference type="ARBA" id="ARBA00022949"/>
    </source>
</evidence>
<dbReference type="InterPro" id="IPR029021">
    <property type="entry name" value="Prot-tyrosine_phosphatase-like"/>
</dbReference>
<dbReference type="InterPro" id="IPR013625">
    <property type="entry name" value="PTB"/>
</dbReference>
<dbReference type="SUPFAM" id="SSF49562">
    <property type="entry name" value="C2 domain (Calcium/lipid-binding domain, CaLB)"/>
    <property type="match status" value="1"/>
</dbReference>
<dbReference type="PANTHER" id="PTHR45734:SF1">
    <property type="entry name" value="TENSIN-2"/>
    <property type="match status" value="1"/>
</dbReference>
<dbReference type="GO" id="GO:0004725">
    <property type="term" value="F:protein tyrosine phosphatase activity"/>
    <property type="evidence" value="ECO:0007669"/>
    <property type="project" value="TreeGrafter"/>
</dbReference>
<keyword evidence="4" id="KW-0378">Hydrolase</keyword>
<dbReference type="InterPro" id="IPR033929">
    <property type="entry name" value="Tensin_PTB"/>
</dbReference>
<comment type="similarity">
    <text evidence="2">Belongs to the PTEN phosphatase protein family.</text>
</comment>
<feature type="domain" description="C2 tensin-type" evidence="12">
    <location>
        <begin position="225"/>
        <end position="351"/>
    </location>
</feature>
<dbReference type="PANTHER" id="PTHR45734">
    <property type="entry name" value="TENSIN"/>
    <property type="match status" value="1"/>
</dbReference>
<feature type="region of interest" description="Disordered" evidence="9">
    <location>
        <begin position="413"/>
        <end position="510"/>
    </location>
</feature>
<evidence type="ECO:0000256" key="8">
    <source>
        <dbReference type="PROSITE-ProRule" id="PRU00191"/>
    </source>
</evidence>
<reference evidence="13" key="1">
    <citation type="submission" date="2025-08" db="UniProtKB">
        <authorList>
            <consortium name="Ensembl"/>
        </authorList>
    </citation>
    <scope>IDENTIFICATION</scope>
</reference>
<dbReference type="SMART" id="SM00462">
    <property type="entry name" value="PTB"/>
    <property type="match status" value="1"/>
</dbReference>
<evidence type="ECO:0000256" key="4">
    <source>
        <dbReference type="ARBA" id="ARBA00022801"/>
    </source>
</evidence>
<evidence type="ECO:0000256" key="7">
    <source>
        <dbReference type="ARBA" id="ARBA00022999"/>
    </source>
</evidence>
<dbReference type="InterPro" id="IPR006020">
    <property type="entry name" value="PTB/PI_dom"/>
</dbReference>
<evidence type="ECO:0000256" key="2">
    <source>
        <dbReference type="ARBA" id="ARBA00007881"/>
    </source>
</evidence>
<evidence type="ECO:0000259" key="10">
    <source>
        <dbReference type="PROSITE" id="PS50001"/>
    </source>
</evidence>
<dbReference type="Gene3D" id="2.60.40.1110">
    <property type="match status" value="1"/>
</dbReference>
<keyword evidence="5" id="KW-0904">Protein phosphatase</keyword>
<feature type="compositionally biased region" description="Polar residues" evidence="9">
    <location>
        <begin position="644"/>
        <end position="655"/>
    </location>
</feature>
<dbReference type="Pfam" id="PF08416">
    <property type="entry name" value="PTB"/>
    <property type="match status" value="1"/>
</dbReference>
<dbReference type="GO" id="GO:0005925">
    <property type="term" value="C:focal adhesion"/>
    <property type="evidence" value="ECO:0007669"/>
    <property type="project" value="UniProtKB-SubCell"/>
</dbReference>
<feature type="compositionally biased region" description="Polar residues" evidence="9">
    <location>
        <begin position="440"/>
        <end position="451"/>
    </location>
</feature>
<evidence type="ECO:0000259" key="12">
    <source>
        <dbReference type="PROSITE" id="PS51182"/>
    </source>
</evidence>
<gene>
    <name evidence="13" type="primary">tns2</name>
</gene>
<feature type="domain" description="Phosphatase tensin-type" evidence="11">
    <location>
        <begin position="46"/>
        <end position="220"/>
    </location>
</feature>
<dbReference type="PROSITE" id="PS51182">
    <property type="entry name" value="C2_TENSIN"/>
    <property type="match status" value="1"/>
</dbReference>
<feature type="domain" description="SH2" evidence="10">
    <location>
        <begin position="885"/>
        <end position="996"/>
    </location>
</feature>
<dbReference type="InterPro" id="IPR051484">
    <property type="entry name" value="Tensin_PTEN_phosphatase"/>
</dbReference>
<sequence>WFFSLFQINTACIPAQPSELVGLCLSNISAGFPLSLRSFSVDRVMDRVMERHYDFDLTYITERIISVFFPPLLEEQRYRLNLREVAAMLKSKHQDKFLLFNLSERRHDITRLNPKVHDFGWPDMHAPPLDKICAMCKAMENWLNSDPQHVVVLHCKVRGHCTSVFDGFFSYVLNCICAHRADQALSTLAMRKFCEDKVSSTLQPSQNRYIYYFGGLLSGAIKMNSSPLFLHQVLIPTIPNFQEDGGFFPFLKIYQSMQLVYTSGIYDLQGSGSRRLIVTIEPALLLKGDIMVKCYHRRVQSAERDSVFRLQFHTCTIHGAQLWFGKGELDEACSDDRFPSDATVEFVFSSGPEKIKGRVSQRNDPAISVDYNTNDPVVRWDSYENFNQRHQDSLEDIAHTRGPLDGSLYAQVKKHRAAGSTSLPSTNGSPARSSEERPSQLLSVSTDSGHSSVPPDRLDEPTRQALPTQQEREELERLLGGIEGDGGRDRDRETAILDDGDSLPPERTGSLRLGRSCSCRLGYRSQRCAEPGCDGLHHLSNRYCLDCPTNTNGHTGAPSPGVSSVIGLCQHHSSREVNSESSLAHSHNRTHPPALQSTSTSPGSRQTVLSSSQAIPEIHPFPATPTTAQQLSAHSSPTTPSTPQISAEQSTPLTLSSESTHSQTNSSPTAATVPPTGEMVPQSTETVKPARSPGPSSPIPSESIPAHSQSNGVSPYPKPDTPSASSAPASPQPPTGEHESSSSPEPPVPGFATLGRKLMLGSETSLPAGHSMDSSPSSTPTFPISPACCTPSPPPGSYSGCPAASVPQPPLPEKRRPSGLSGSPNGRSGSLRASMSHQPSGQHHVTFSPSVGELTVSAGQGELGVEGEMGSRVSVKFVQDSSRFWYKPGISREQAIAALKEREPGAFLIRDSNSFQGAYGLALKVASTPPNVNNHSSKAGGDPLEQLVRHFLIETGPRGVKIKGCQNEPYFGSLSALVYQHSITPISLPCALRIPEKDPIGEVVEVQPVSNMSTAADLLKQGAACNVLFLNSVETESLTGPQAIAKATGATMSRSPRPSATVVHFKVSAQGITLTDSQRRVFFRRHYPINSVTFSSMDPQDRRVFGFVAKKPGSVAENVCHLFAELDPEQPATAIVNFINKVMLAPQRR</sequence>
<feature type="region of interest" description="Disordered" evidence="9">
    <location>
        <begin position="572"/>
        <end position="847"/>
    </location>
</feature>
<evidence type="ECO:0000313" key="13">
    <source>
        <dbReference type="Ensembl" id="ENSSGRP00000072904.1"/>
    </source>
</evidence>
<evidence type="ECO:0000256" key="1">
    <source>
        <dbReference type="ARBA" id="ARBA00004246"/>
    </source>
</evidence>
<dbReference type="InterPro" id="IPR029023">
    <property type="entry name" value="Tensin_phosphatase"/>
</dbReference>
<dbReference type="SUPFAM" id="SSF52799">
    <property type="entry name" value="(Phosphotyrosine protein) phosphatases II"/>
    <property type="match status" value="1"/>
</dbReference>
<dbReference type="PROSITE" id="PS51181">
    <property type="entry name" value="PPASE_TENSIN"/>
    <property type="match status" value="1"/>
</dbReference>
<evidence type="ECO:0000256" key="9">
    <source>
        <dbReference type="SAM" id="MobiDB-lite"/>
    </source>
</evidence>
<keyword evidence="7 8" id="KW-0727">SH2 domain</keyword>